<proteinExistence type="predicted"/>
<dbReference type="EMBL" id="JAODBU010000007">
    <property type="protein sequence ID" value="MCT7399165.1"/>
    <property type="molecule type" value="Genomic_DNA"/>
</dbReference>
<feature type="compositionally biased region" description="Low complexity" evidence="1">
    <location>
        <begin position="194"/>
        <end position="204"/>
    </location>
</feature>
<protein>
    <submittedName>
        <fullName evidence="4">DUF4340 domain-containing protein</fullName>
    </submittedName>
</protein>
<dbReference type="Proteomes" id="UP001431199">
    <property type="component" value="Unassembled WGS sequence"/>
</dbReference>
<reference evidence="4" key="1">
    <citation type="submission" date="2022-09" db="EMBL/GenBank/DDBJ databases">
        <title>Eubacterium sp. LFL-14 isolated from human feces.</title>
        <authorList>
            <person name="Liu F."/>
        </authorList>
    </citation>
    <scope>NUCLEOTIDE SEQUENCE</scope>
    <source>
        <strain evidence="4">LFL-14</strain>
    </source>
</reference>
<evidence type="ECO:0000256" key="2">
    <source>
        <dbReference type="SAM" id="Phobius"/>
    </source>
</evidence>
<gene>
    <name evidence="4" type="ORF">N5B56_08730</name>
</gene>
<evidence type="ECO:0000313" key="5">
    <source>
        <dbReference type="Proteomes" id="UP001431199"/>
    </source>
</evidence>
<comment type="caution">
    <text evidence="4">The sequence shown here is derived from an EMBL/GenBank/DDBJ whole genome shotgun (WGS) entry which is preliminary data.</text>
</comment>
<feature type="domain" description="DUF4340" evidence="3">
    <location>
        <begin position="95"/>
        <end position="205"/>
    </location>
</feature>
<dbReference type="InterPro" id="IPR025641">
    <property type="entry name" value="DUF4340"/>
</dbReference>
<keyword evidence="2" id="KW-0472">Membrane</keyword>
<keyword evidence="2" id="KW-0812">Transmembrane</keyword>
<organism evidence="4 5">
    <name type="scientific">Eubacterium album</name>
    <dbReference type="NCBI Taxonomy" id="2978477"/>
    <lineage>
        <taxon>Bacteria</taxon>
        <taxon>Bacillati</taxon>
        <taxon>Bacillota</taxon>
        <taxon>Clostridia</taxon>
        <taxon>Eubacteriales</taxon>
        <taxon>Eubacteriaceae</taxon>
        <taxon>Eubacterium</taxon>
    </lineage>
</organism>
<feature type="region of interest" description="Disordered" evidence="1">
    <location>
        <begin position="194"/>
        <end position="218"/>
    </location>
</feature>
<evidence type="ECO:0000313" key="4">
    <source>
        <dbReference type="EMBL" id="MCT7399165.1"/>
    </source>
</evidence>
<accession>A0ABT2M0W4</accession>
<keyword evidence="5" id="KW-1185">Reference proteome</keyword>
<evidence type="ECO:0000259" key="3">
    <source>
        <dbReference type="Pfam" id="PF14238"/>
    </source>
</evidence>
<dbReference type="RefSeq" id="WP_260978756.1">
    <property type="nucleotide sequence ID" value="NZ_JAODBU010000007.1"/>
</dbReference>
<sequence>MNKQKKQFVVVVILMAVCIIGYFGVGKFYKNQEEKEYENKEATAITAFELKDYEKITAFNYITNGTSITLTKDSDGKWHDSSDASVNISKDSVETDMLAKLVSVTADEKIAKKDDVSQYGFTIDDNGNVIAETNTIALTDEDNTTYTLYIGKENPYDTSKYYMMVEGNDNIYLVDSDIQTAFSKNISDITETTTEAATQESTEVQTEEITDEAEARTN</sequence>
<name>A0ABT2M0W4_9FIRM</name>
<dbReference type="Pfam" id="PF14238">
    <property type="entry name" value="DUF4340"/>
    <property type="match status" value="1"/>
</dbReference>
<keyword evidence="2" id="KW-1133">Transmembrane helix</keyword>
<feature type="transmembrane region" description="Helical" evidence="2">
    <location>
        <begin position="7"/>
        <end position="25"/>
    </location>
</feature>
<evidence type="ECO:0000256" key="1">
    <source>
        <dbReference type="SAM" id="MobiDB-lite"/>
    </source>
</evidence>